<reference evidence="2 3" key="1">
    <citation type="submission" date="2016-10" db="EMBL/GenBank/DDBJ databases">
        <authorList>
            <person name="de Groot N.N."/>
        </authorList>
    </citation>
    <scope>NUCLEOTIDE SEQUENCE [LARGE SCALE GENOMIC DNA]</scope>
    <source>
        <strain evidence="2 3">CGMCC 4.6945</strain>
    </source>
</reference>
<sequence length="401" mass="42104">MAPHTLSSPAPSSSAPSSSAPSTSAPVLPQPAAPTTTGAHGPMPVPPPRGPAGRALADVLLRPSPGPAGDLVTEALLATFDDAVVAALAATDDLLRDDDLQVTLLTLQELHYGGLAGVDDRWEWSPELLRTRGRLQDAQEAVLRELVPVPDVPAGATAQEVAEALFALTGAEGGPGLSTYLARTATLEQAAELVVHRSLYHLKEADPHTWAIPRLSGVPKAALVEIQADEYGGGLADRMHAALFARTMRALGLDDQPGAYVDHIPAVTIASLTTMSLLGLQRRLRGAVAGHLAAFEMTSTTPNRLYGNGFRRLGFDEEVTRYFDEHVEADAVHEQIAARDLAGALAVDDPAVRDDVLFGAALCLALDTWVAEAQVAAWREGRSSLRRPLPAGDGATRDGAA</sequence>
<dbReference type="Proteomes" id="UP000199012">
    <property type="component" value="Unassembled WGS sequence"/>
</dbReference>
<evidence type="ECO:0000313" key="2">
    <source>
        <dbReference type="EMBL" id="SFB11705.1"/>
    </source>
</evidence>
<proteinExistence type="predicted"/>
<dbReference type="AlphaFoldDB" id="A0A1I0YEB8"/>
<dbReference type="SMART" id="SM01236">
    <property type="entry name" value="Haem_oxygenase_2"/>
    <property type="match status" value="1"/>
</dbReference>
<protein>
    <submittedName>
        <fullName evidence="2">Iron-containing redox enzyme</fullName>
    </submittedName>
</protein>
<dbReference type="STRING" id="988821.SAMN05421867_107109"/>
<name>A0A1I0YEB8_9CELL</name>
<gene>
    <name evidence="2" type="ORF">SAMN05421867_107109</name>
</gene>
<organism evidence="2 3">
    <name type="scientific">Cellulomonas marina</name>
    <dbReference type="NCBI Taxonomy" id="988821"/>
    <lineage>
        <taxon>Bacteria</taxon>
        <taxon>Bacillati</taxon>
        <taxon>Actinomycetota</taxon>
        <taxon>Actinomycetes</taxon>
        <taxon>Micrococcales</taxon>
        <taxon>Cellulomonadaceae</taxon>
        <taxon>Cellulomonas</taxon>
    </lineage>
</organism>
<dbReference type="Pfam" id="PF14518">
    <property type="entry name" value="Haem_oxygenas_2"/>
    <property type="match status" value="1"/>
</dbReference>
<evidence type="ECO:0000256" key="1">
    <source>
        <dbReference type="SAM" id="MobiDB-lite"/>
    </source>
</evidence>
<dbReference type="SUPFAM" id="SSF48613">
    <property type="entry name" value="Heme oxygenase-like"/>
    <property type="match status" value="1"/>
</dbReference>
<feature type="compositionally biased region" description="Low complexity" evidence="1">
    <location>
        <begin position="7"/>
        <end position="26"/>
    </location>
</feature>
<accession>A0A1I0YEB8</accession>
<dbReference type="EMBL" id="FOKA01000007">
    <property type="protein sequence ID" value="SFB11705.1"/>
    <property type="molecule type" value="Genomic_DNA"/>
</dbReference>
<dbReference type="InterPro" id="IPR016084">
    <property type="entry name" value="Haem_Oase-like_multi-hlx"/>
</dbReference>
<evidence type="ECO:0000313" key="3">
    <source>
        <dbReference type="Proteomes" id="UP000199012"/>
    </source>
</evidence>
<keyword evidence="3" id="KW-1185">Reference proteome</keyword>
<feature type="region of interest" description="Disordered" evidence="1">
    <location>
        <begin position="1"/>
        <end position="54"/>
    </location>
</feature>
<dbReference type="Gene3D" id="1.20.910.10">
    <property type="entry name" value="Heme oxygenase-like"/>
    <property type="match status" value="1"/>
</dbReference>